<organism evidence="1 2">
    <name type="scientific">Oceanomicrobium pacificus</name>
    <dbReference type="NCBI Taxonomy" id="2692916"/>
    <lineage>
        <taxon>Bacteria</taxon>
        <taxon>Pseudomonadati</taxon>
        <taxon>Pseudomonadota</taxon>
        <taxon>Alphaproteobacteria</taxon>
        <taxon>Rhodobacterales</taxon>
        <taxon>Paracoccaceae</taxon>
        <taxon>Oceanomicrobium</taxon>
    </lineage>
</organism>
<gene>
    <name evidence="1" type="ORF">GSH16_10125</name>
</gene>
<dbReference type="InterPro" id="IPR021848">
    <property type="entry name" value="HODM_asu-like"/>
</dbReference>
<dbReference type="Pfam" id="PF11927">
    <property type="entry name" value="HODM_asu-like"/>
    <property type="match status" value="1"/>
</dbReference>
<keyword evidence="2" id="KW-1185">Reference proteome</keyword>
<reference evidence="1 2" key="1">
    <citation type="submission" date="2019-12" db="EMBL/GenBank/DDBJ databases">
        <title>Strain KN286 was isolated from seawater, which was collected from Caroline Seamount in the tropical western Pacific.</title>
        <authorList>
            <person name="Wang Q."/>
        </authorList>
    </citation>
    <scope>NUCLEOTIDE SEQUENCE [LARGE SCALE GENOMIC DNA]</scope>
    <source>
        <strain evidence="1 2">KN286</strain>
    </source>
</reference>
<comment type="caution">
    <text evidence="1">The sequence shown here is derived from an EMBL/GenBank/DDBJ whole genome shotgun (WGS) entry which is preliminary data.</text>
</comment>
<dbReference type="Proteomes" id="UP000436016">
    <property type="component" value="Unassembled WGS sequence"/>
</dbReference>
<name>A0A6B0TPH1_9RHOB</name>
<dbReference type="EMBL" id="WUWG01000003">
    <property type="protein sequence ID" value="MXU65806.1"/>
    <property type="molecule type" value="Genomic_DNA"/>
</dbReference>
<dbReference type="RefSeq" id="WP_160854611.1">
    <property type="nucleotide sequence ID" value="NZ_WUWG01000003.1"/>
</dbReference>
<accession>A0A6B0TPH1</accession>
<sequence length="281" mass="31039">MPDDLTPSVPDYCQSILPIAPWAASATRRLPGIQPFGEKTPFLVDDAFAGQMAERDRLVAPRPDAVCADLPEAADALAELDRMVLAALQARPDYQIGDGFIRRPDGATVPTAGPVTHRLARLVQEDLLILEGQGGAAARLLAATLCFPASWTLAEKIGRSMLRIHAPVDRYADDMARRVGRLFDALHPDRPLWRANYHLYGAPDLFAPRREGQDRPVPAAGPHFIRVERQTLHRLPETGAILFGIHTFMVPVHSLTEDQREGLRPFWREDAGSVWLSTEPA</sequence>
<proteinExistence type="predicted"/>
<evidence type="ECO:0000313" key="2">
    <source>
        <dbReference type="Proteomes" id="UP000436016"/>
    </source>
</evidence>
<evidence type="ECO:0000313" key="1">
    <source>
        <dbReference type="EMBL" id="MXU65806.1"/>
    </source>
</evidence>
<dbReference type="AlphaFoldDB" id="A0A6B0TPH1"/>
<protein>
    <submittedName>
        <fullName evidence="1">DUF3445 domain-containing protein</fullName>
    </submittedName>
</protein>